<organism evidence="8 9">
    <name type="scientific">Globodera rostochiensis</name>
    <name type="common">Golden nematode worm</name>
    <name type="synonym">Heterodera rostochiensis</name>
    <dbReference type="NCBI Taxonomy" id="31243"/>
    <lineage>
        <taxon>Eukaryota</taxon>
        <taxon>Metazoa</taxon>
        <taxon>Ecdysozoa</taxon>
        <taxon>Nematoda</taxon>
        <taxon>Chromadorea</taxon>
        <taxon>Rhabditida</taxon>
        <taxon>Tylenchina</taxon>
        <taxon>Tylenchomorpha</taxon>
        <taxon>Tylenchoidea</taxon>
        <taxon>Heteroderidae</taxon>
        <taxon>Heteroderinae</taxon>
        <taxon>Globodera</taxon>
    </lineage>
</organism>
<accession>A0A914HUU2</accession>
<feature type="region of interest" description="Disordered" evidence="5">
    <location>
        <begin position="751"/>
        <end position="887"/>
    </location>
</feature>
<feature type="transmembrane region" description="Helical" evidence="6">
    <location>
        <begin position="665"/>
        <end position="684"/>
    </location>
</feature>
<evidence type="ECO:0000256" key="5">
    <source>
        <dbReference type="SAM" id="MobiDB-lite"/>
    </source>
</evidence>
<feature type="compositionally biased region" description="Basic and acidic residues" evidence="5">
    <location>
        <begin position="1315"/>
        <end position="1333"/>
    </location>
</feature>
<dbReference type="GO" id="GO:0005886">
    <property type="term" value="C:plasma membrane"/>
    <property type="evidence" value="ECO:0007669"/>
    <property type="project" value="TreeGrafter"/>
</dbReference>
<dbReference type="InterPro" id="IPR050927">
    <property type="entry name" value="TRPM"/>
</dbReference>
<feature type="transmembrane region" description="Helical" evidence="6">
    <location>
        <begin position="1021"/>
        <end position="1042"/>
    </location>
</feature>
<reference evidence="9" key="1">
    <citation type="submission" date="2022-11" db="UniProtKB">
        <authorList>
            <consortium name="WormBaseParasite"/>
        </authorList>
    </citation>
    <scope>IDENTIFICATION</scope>
</reference>
<dbReference type="PANTHER" id="PTHR13800">
    <property type="entry name" value="TRANSIENT RECEPTOR POTENTIAL CATION CHANNEL, SUBFAMILY M, MEMBER 6"/>
    <property type="match status" value="1"/>
</dbReference>
<name>A0A914HUU2_GLORO</name>
<evidence type="ECO:0000256" key="3">
    <source>
        <dbReference type="ARBA" id="ARBA00022989"/>
    </source>
</evidence>
<evidence type="ECO:0000256" key="6">
    <source>
        <dbReference type="SAM" id="Phobius"/>
    </source>
</evidence>
<comment type="subcellular location">
    <subcellularLocation>
        <location evidence="1">Membrane</location>
        <topology evidence="1">Multi-pass membrane protein</topology>
    </subcellularLocation>
</comment>
<dbReference type="Pfam" id="PF25508">
    <property type="entry name" value="TRPM2"/>
    <property type="match status" value="1"/>
</dbReference>
<dbReference type="Proteomes" id="UP000887572">
    <property type="component" value="Unplaced"/>
</dbReference>
<feature type="compositionally biased region" description="Polar residues" evidence="5">
    <location>
        <begin position="769"/>
        <end position="795"/>
    </location>
</feature>
<evidence type="ECO:0000256" key="2">
    <source>
        <dbReference type="ARBA" id="ARBA00022692"/>
    </source>
</evidence>
<keyword evidence="2 6" id="KW-0812">Transmembrane</keyword>
<dbReference type="PANTHER" id="PTHR13800:SF41">
    <property type="entry name" value="PROTEIN CED-11"/>
    <property type="match status" value="1"/>
</dbReference>
<sequence>MDDDAFVAPSAQTDGIYTDTVGIFVEAQWGSSTQAGVQLCPAVFVPSANAIPRAVKHIYSRLAAAASELDQGVPEVLLSLVGTGNSFSFENTDRLVRGMGQLINRCTLWAVTSGEHNDPLANAMAIALRSTLTQSDSPEETLLIVVNSVDVRHAVPNAALLATPIERPSPSMTDARLNTFYVVWCRQEPPEHQMLLFRTATAIKLANPPPALLIGVPEDRVSSAGISAAPQASLSAPPISPILLPSAPSADRQPLPVVLFCGASLVSLVELVAYVQCGVPVLVVQDISELCVVLKGAFSLFQSAGFEHCAFEAWLDRELRMVALATMGKYSESEIEEARRRVLQLLLMVSTTEHSLLAFMTAHQMDQLGNQVLDLLVRSVADAAEMGRALQLAVKVGAARTVNGLRLEGMLGGEQVSVLLRSALSSDERIDVLASLLDQNVPLLVNSQLLLGWLEDTGDQYFFNAIILGHYFGIDCELKRIDEHFATRINRLMCHLCGGLSVTLFSSELFGPSAQLPVHDQERSVRALIVWALLIHRPELVRLFCAYSVEPMALALAMAKASRTLARKSRPWLFYDQPLQRLAQQLSQFAVQLLDIAYKDNPAKAYNSLCKPMSTFRQLTLTQFAFETNARNFLAHECCQRWVLRLLYGRIHLRNISRIFPFPNWLKILLSALFLLPAAFWVRIRRENRLPDARRPISPTVALLEDGRQMKKLRSSSQNSMHSMRSAIYALPPSRDDLRNPALLMPAVTSVNDSPNIMSNGPIGEPHTISPNQGMSTNDESTVTDSFLPSASQVRGNGADRNGMERKETVQQQPQQQQQIRVNLRNDGSAEMGGRSASRRQSPDRRSLMFCDGMSTGGAGTSSRRRSRSSRLFGIGKPRSAGNDASWSASFRSPSSKRVLGLLAVAGLPCPLLGRARLVRRAARLRAVPGLAVAAVGMGPVLVVRFFRWALFDLCTTGVFLLALVALRVARWSSSAYVIRACWALFLLYECYKTMFIYVPISHVFGPMLVRIRLMITRDLVNFLLLILLVLIGNAIAIKAVLYPDLSASPQTIINSVDWTFQQLFTTDLSVLEQSDQVLAAMQIQGVLPRLLSWPILFALFARTAKRVEEEADQIWKYQLYSLTTSFSVRPCLPPPFTPLFLLSVACCRCGIGGLACILRRKGIAHCLATDHPDMGGQAPNSPRSKYFVVYKNPSVPVSRARPLCGYWRRLAIAQWKNAFGNETERPEEKQYQNALHQPLADKAHLLISFSCLRQQMDSNGTTNGAKLWKVAVVGDGERPARFEIPASERSWLRLQPHYRPNSFSKPADQFPAEVQKHVDEHSAKEFPADLSERSGNSA</sequence>
<keyword evidence="4 6" id="KW-0472">Membrane</keyword>
<evidence type="ECO:0000313" key="9">
    <source>
        <dbReference type="WBParaSite" id="Gr19_v10_g4878.t1"/>
    </source>
</evidence>
<keyword evidence="8" id="KW-1185">Reference proteome</keyword>
<evidence type="ECO:0000259" key="7">
    <source>
        <dbReference type="Pfam" id="PF25508"/>
    </source>
</evidence>
<dbReference type="InterPro" id="IPR057366">
    <property type="entry name" value="TRPM-like"/>
</dbReference>
<feature type="domain" description="TRPM-like" evidence="7">
    <location>
        <begin position="519"/>
        <end position="636"/>
    </location>
</feature>
<protein>
    <recommendedName>
        <fullName evidence="7">TRPM-like domain-containing protein</fullName>
    </recommendedName>
</protein>
<feature type="region of interest" description="Disordered" evidence="5">
    <location>
        <begin position="1303"/>
        <end position="1339"/>
    </location>
</feature>
<evidence type="ECO:0000256" key="4">
    <source>
        <dbReference type="ARBA" id="ARBA00023136"/>
    </source>
</evidence>
<evidence type="ECO:0000313" key="8">
    <source>
        <dbReference type="Proteomes" id="UP000887572"/>
    </source>
</evidence>
<evidence type="ECO:0000256" key="1">
    <source>
        <dbReference type="ARBA" id="ARBA00004141"/>
    </source>
</evidence>
<dbReference type="GO" id="GO:0005261">
    <property type="term" value="F:monoatomic cation channel activity"/>
    <property type="evidence" value="ECO:0007669"/>
    <property type="project" value="TreeGrafter"/>
</dbReference>
<feature type="transmembrane region" description="Helical" evidence="6">
    <location>
        <begin position="925"/>
        <end position="943"/>
    </location>
</feature>
<dbReference type="GO" id="GO:0030001">
    <property type="term" value="P:metal ion transport"/>
    <property type="evidence" value="ECO:0007669"/>
    <property type="project" value="TreeGrafter"/>
</dbReference>
<feature type="transmembrane region" description="Helical" evidence="6">
    <location>
        <begin position="949"/>
        <end position="970"/>
    </location>
</feature>
<proteinExistence type="predicted"/>
<dbReference type="WBParaSite" id="Gr19_v10_g4878.t1">
    <property type="protein sequence ID" value="Gr19_v10_g4878.t1"/>
    <property type="gene ID" value="Gr19_v10_g4878"/>
</dbReference>
<keyword evidence="3 6" id="KW-1133">Transmembrane helix</keyword>